<evidence type="ECO:0000256" key="1">
    <source>
        <dbReference type="SAM" id="Phobius"/>
    </source>
</evidence>
<protein>
    <submittedName>
        <fullName evidence="2">Uncharacterized protein</fullName>
    </submittedName>
</protein>
<keyword evidence="1" id="KW-0472">Membrane</keyword>
<dbReference type="EMBL" id="ML738311">
    <property type="protein sequence ID" value="KAE8315586.1"/>
    <property type="molecule type" value="Genomic_DNA"/>
</dbReference>
<evidence type="ECO:0000313" key="2">
    <source>
        <dbReference type="EMBL" id="KAE8315586.1"/>
    </source>
</evidence>
<name>A0A5N6W515_9EURO</name>
<feature type="transmembrane region" description="Helical" evidence="1">
    <location>
        <begin position="20"/>
        <end position="40"/>
    </location>
</feature>
<proteinExistence type="predicted"/>
<evidence type="ECO:0000313" key="3">
    <source>
        <dbReference type="Proteomes" id="UP000325433"/>
    </source>
</evidence>
<dbReference type="Proteomes" id="UP000325433">
    <property type="component" value="Unassembled WGS sequence"/>
</dbReference>
<reference evidence="3" key="1">
    <citation type="submission" date="2019-04" db="EMBL/GenBank/DDBJ databases">
        <title>Friends and foes A comparative genomics studyof 23 Aspergillus species from section Flavi.</title>
        <authorList>
            <consortium name="DOE Joint Genome Institute"/>
            <person name="Kjaerbolling I."/>
            <person name="Vesth T."/>
            <person name="Frisvad J.C."/>
            <person name="Nybo J.L."/>
            <person name="Theobald S."/>
            <person name="Kildgaard S."/>
            <person name="Isbrandt T."/>
            <person name="Kuo A."/>
            <person name="Sato A."/>
            <person name="Lyhne E.K."/>
            <person name="Kogle M.E."/>
            <person name="Wiebenga A."/>
            <person name="Kun R.S."/>
            <person name="Lubbers R.J."/>
            <person name="Makela M.R."/>
            <person name="Barry K."/>
            <person name="Chovatia M."/>
            <person name="Clum A."/>
            <person name="Daum C."/>
            <person name="Haridas S."/>
            <person name="He G."/>
            <person name="LaButti K."/>
            <person name="Lipzen A."/>
            <person name="Mondo S."/>
            <person name="Riley R."/>
            <person name="Salamov A."/>
            <person name="Simmons B.A."/>
            <person name="Magnuson J.K."/>
            <person name="Henrissat B."/>
            <person name="Mortensen U.H."/>
            <person name="Larsen T.O."/>
            <person name="Devries R.P."/>
            <person name="Grigoriev I.V."/>
            <person name="Machida M."/>
            <person name="Baker S.E."/>
            <person name="Andersen M.R."/>
        </authorList>
    </citation>
    <scope>NUCLEOTIDE SEQUENCE [LARGE SCALE GENOMIC DNA]</scope>
    <source>
        <strain evidence="3">CBS 130015</strain>
    </source>
</reference>
<organism evidence="2 3">
    <name type="scientific">Aspergillus transmontanensis</name>
    <dbReference type="NCBI Taxonomy" id="1034304"/>
    <lineage>
        <taxon>Eukaryota</taxon>
        <taxon>Fungi</taxon>
        <taxon>Dikarya</taxon>
        <taxon>Ascomycota</taxon>
        <taxon>Pezizomycotina</taxon>
        <taxon>Eurotiomycetes</taxon>
        <taxon>Eurotiomycetidae</taxon>
        <taxon>Eurotiales</taxon>
        <taxon>Aspergillaceae</taxon>
        <taxon>Aspergillus</taxon>
        <taxon>Aspergillus subgen. Circumdati</taxon>
    </lineage>
</organism>
<keyword evidence="3" id="KW-1185">Reference proteome</keyword>
<keyword evidence="1" id="KW-0812">Transmembrane</keyword>
<sequence length="81" mass="9126">MVRDSQPGDHDDTESSRSNSVLFPTFCILPIQSWLIYTVFKNLITAQSTIMRASYLKGLGCLSVPRGRFISLENVAENILY</sequence>
<accession>A0A5N6W515</accession>
<keyword evidence="1" id="KW-1133">Transmembrane helix</keyword>
<dbReference type="AlphaFoldDB" id="A0A5N6W515"/>
<gene>
    <name evidence="2" type="ORF">BDV41DRAFT_530433</name>
</gene>